<dbReference type="EMBL" id="JADBJN010000004">
    <property type="protein sequence ID" value="KAG5666583.1"/>
    <property type="molecule type" value="Genomic_DNA"/>
</dbReference>
<proteinExistence type="predicted"/>
<protein>
    <submittedName>
        <fullName evidence="1">Uncharacterized protein</fullName>
    </submittedName>
</protein>
<sequence>MIERVGHNLFTPQNVSQLQYIEFTFNQCIDRGVTNNTSAIIQLIGELKVKCPFNNEESITATTTSTTLTTTLPESTTENLFCFDGEIENLFVN</sequence>
<accession>A0A9J6BA79</accession>
<name>A0A9J6BA79_POLVA</name>
<comment type="caution">
    <text evidence="1">The sequence shown here is derived from an EMBL/GenBank/DDBJ whole genome shotgun (WGS) entry which is preliminary data.</text>
</comment>
<evidence type="ECO:0000313" key="2">
    <source>
        <dbReference type="Proteomes" id="UP001107558"/>
    </source>
</evidence>
<gene>
    <name evidence="1" type="ORF">PVAND_014601</name>
</gene>
<evidence type="ECO:0000313" key="1">
    <source>
        <dbReference type="EMBL" id="KAG5666583.1"/>
    </source>
</evidence>
<dbReference type="Proteomes" id="UP001107558">
    <property type="component" value="Chromosome 4"/>
</dbReference>
<reference evidence="1" key="1">
    <citation type="submission" date="2021-03" db="EMBL/GenBank/DDBJ databases">
        <title>Chromosome level genome of the anhydrobiotic midge Polypedilum vanderplanki.</title>
        <authorList>
            <person name="Yoshida Y."/>
            <person name="Kikawada T."/>
            <person name="Gusev O."/>
        </authorList>
    </citation>
    <scope>NUCLEOTIDE SEQUENCE</scope>
    <source>
        <strain evidence="1">NIAS01</strain>
        <tissue evidence="1">Whole body or cell culture</tissue>
    </source>
</reference>
<dbReference type="AlphaFoldDB" id="A0A9J6BA79"/>
<organism evidence="1 2">
    <name type="scientific">Polypedilum vanderplanki</name>
    <name type="common">Sleeping chironomid midge</name>
    <dbReference type="NCBI Taxonomy" id="319348"/>
    <lineage>
        <taxon>Eukaryota</taxon>
        <taxon>Metazoa</taxon>
        <taxon>Ecdysozoa</taxon>
        <taxon>Arthropoda</taxon>
        <taxon>Hexapoda</taxon>
        <taxon>Insecta</taxon>
        <taxon>Pterygota</taxon>
        <taxon>Neoptera</taxon>
        <taxon>Endopterygota</taxon>
        <taxon>Diptera</taxon>
        <taxon>Nematocera</taxon>
        <taxon>Chironomoidea</taxon>
        <taxon>Chironomidae</taxon>
        <taxon>Chironominae</taxon>
        <taxon>Polypedilum</taxon>
        <taxon>Polypedilum</taxon>
    </lineage>
</organism>
<keyword evidence="2" id="KW-1185">Reference proteome</keyword>